<proteinExistence type="predicted"/>
<accession>A0A9P5PH93</accession>
<dbReference type="Proteomes" id="UP000772434">
    <property type="component" value="Unassembled WGS sequence"/>
</dbReference>
<dbReference type="OrthoDB" id="2941463at2759"/>
<reference evidence="1" key="1">
    <citation type="submission" date="2020-11" db="EMBL/GenBank/DDBJ databases">
        <authorList>
            <consortium name="DOE Joint Genome Institute"/>
            <person name="Ahrendt S."/>
            <person name="Riley R."/>
            <person name="Andreopoulos W."/>
            <person name="Labutti K."/>
            <person name="Pangilinan J."/>
            <person name="Ruiz-Duenas F.J."/>
            <person name="Barrasa J.M."/>
            <person name="Sanchez-Garcia M."/>
            <person name="Camarero S."/>
            <person name="Miyauchi S."/>
            <person name="Serrano A."/>
            <person name="Linde D."/>
            <person name="Babiker R."/>
            <person name="Drula E."/>
            <person name="Ayuso-Fernandez I."/>
            <person name="Pacheco R."/>
            <person name="Padilla G."/>
            <person name="Ferreira P."/>
            <person name="Barriuso J."/>
            <person name="Kellner H."/>
            <person name="Castanera R."/>
            <person name="Alfaro M."/>
            <person name="Ramirez L."/>
            <person name="Pisabarro A.G."/>
            <person name="Kuo A."/>
            <person name="Tritt A."/>
            <person name="Lipzen A."/>
            <person name="He G."/>
            <person name="Yan M."/>
            <person name="Ng V."/>
            <person name="Cullen D."/>
            <person name="Martin F."/>
            <person name="Rosso M.-N."/>
            <person name="Henrissat B."/>
            <person name="Hibbett D."/>
            <person name="Martinez A.T."/>
            <person name="Grigoriev I.V."/>
        </authorList>
    </citation>
    <scope>NUCLEOTIDE SEQUENCE</scope>
    <source>
        <strain evidence="1">AH 40177</strain>
    </source>
</reference>
<dbReference type="InterPro" id="IPR027417">
    <property type="entry name" value="P-loop_NTPase"/>
</dbReference>
<dbReference type="InterPro" id="IPR011990">
    <property type="entry name" value="TPR-like_helical_dom_sf"/>
</dbReference>
<comment type="caution">
    <text evidence="1">The sequence shown here is derived from an EMBL/GenBank/DDBJ whole genome shotgun (WGS) entry which is preliminary data.</text>
</comment>
<organism evidence="1 2">
    <name type="scientific">Rhodocollybia butyracea</name>
    <dbReference type="NCBI Taxonomy" id="206335"/>
    <lineage>
        <taxon>Eukaryota</taxon>
        <taxon>Fungi</taxon>
        <taxon>Dikarya</taxon>
        <taxon>Basidiomycota</taxon>
        <taxon>Agaricomycotina</taxon>
        <taxon>Agaricomycetes</taxon>
        <taxon>Agaricomycetidae</taxon>
        <taxon>Agaricales</taxon>
        <taxon>Marasmiineae</taxon>
        <taxon>Omphalotaceae</taxon>
        <taxon>Rhodocollybia</taxon>
    </lineage>
</organism>
<evidence type="ECO:0000313" key="2">
    <source>
        <dbReference type="Proteomes" id="UP000772434"/>
    </source>
</evidence>
<dbReference type="SUPFAM" id="SSF52540">
    <property type="entry name" value="P-loop containing nucleoside triphosphate hydrolases"/>
    <property type="match status" value="1"/>
</dbReference>
<dbReference type="SUPFAM" id="SSF48452">
    <property type="entry name" value="TPR-like"/>
    <property type="match status" value="1"/>
</dbReference>
<dbReference type="AlphaFoldDB" id="A0A9P5PH93"/>
<dbReference type="EMBL" id="JADNRY010000153">
    <property type="protein sequence ID" value="KAF9063142.1"/>
    <property type="molecule type" value="Genomic_DNA"/>
</dbReference>
<dbReference type="Pfam" id="PF13374">
    <property type="entry name" value="TPR_10"/>
    <property type="match status" value="1"/>
</dbReference>
<dbReference type="PANTHER" id="PTHR46082:SF6">
    <property type="entry name" value="AAA+ ATPASE DOMAIN-CONTAINING PROTEIN-RELATED"/>
    <property type="match status" value="1"/>
</dbReference>
<protein>
    <submittedName>
        <fullName evidence="1">Uncharacterized protein</fullName>
    </submittedName>
</protein>
<dbReference type="Gene3D" id="3.40.50.300">
    <property type="entry name" value="P-loop containing nucleotide triphosphate hydrolases"/>
    <property type="match status" value="1"/>
</dbReference>
<dbReference type="Gene3D" id="1.25.40.10">
    <property type="entry name" value="Tetratricopeptide repeat domain"/>
    <property type="match status" value="1"/>
</dbReference>
<dbReference type="InterPro" id="IPR053137">
    <property type="entry name" value="NLR-like"/>
</dbReference>
<gene>
    <name evidence="1" type="ORF">BDP27DRAFT_1479731</name>
</gene>
<evidence type="ECO:0000313" key="1">
    <source>
        <dbReference type="EMBL" id="KAF9063142.1"/>
    </source>
</evidence>
<dbReference type="PANTHER" id="PTHR46082">
    <property type="entry name" value="ATP/GTP-BINDING PROTEIN-RELATED"/>
    <property type="match status" value="1"/>
</dbReference>
<keyword evidence="2" id="KW-1185">Reference proteome</keyword>
<sequence length="608" mass="67647">MFSHASNFRIDGQPTFVNQASSQYTNHDNIEISVSDVLKCPAPSQYFVGRADMLSKLAKVFSAPVVTIFNPDPDKLARFVRYFSKRPTIYIDATSEEALTNALAENPQDFECIYSDTILVLENAHASLELDDHFPVCFECPILVTSTDSTLSNIASSFAHAFRLPTNSSNKSVMAKFWTEIQRALTPGQRIVSLVASGGTGKTRTVSKFIQDNSCRFAYIWFFDATSKETLTSDFKELARAVGVGDRIKDLYLKDYLPICAHGNIIITSRLVRTSEMDSPGCHIGFSDLNKDDAMELLLKCAHEESHEKTQDVTSKIVEALGCQALAVSTAGAYIHTNATCTLENYLACFNNKRRDILNYRLRALDNYQRTVFSAFQLSFEKLSLPSHGLIQMCAYLHPTAIPLEMFTRATAFVRGDTYPGETKPSNGIDILDKLMGLFAQEGTQRMIGFHSVLHACARESVEDIKNQRKVIGEHHLDTLRAMGNVASTYRALGKLESAQKLGEEVLVLYKKVIGEHHPNTLDAMSSLMTYHDLGRLESAQQLEGDIRKSTLGSSEFKVCSSLSSCKASTWAPQVTPVTPGQLRLRIYKINVLLINVFKKPIQIKGIQ</sequence>
<name>A0A9P5PH93_9AGAR</name>